<sequence>MSVFIYVASNETQSITKEIPITIIKPISKFDNEPKSPELVIERTSNPESTANNKNLLIIILPAVLGVLLVLLIVVGIIIYIRKRNQDENKKDSDIEMPEVEETVISSNYFKTKISTEVTMDNPLYSENHNDDDEPDPFGQDFSETEDVCIIIEY</sequence>
<protein>
    <submittedName>
        <fullName evidence="2">Uncharacterized protein</fullName>
    </submittedName>
</protein>
<dbReference type="VEuPathDB" id="TrichDB:TVAGG3_0485320"/>
<name>A2FA88_TRIV3</name>
<gene>
    <name evidence="2" type="ORF">TVAG_047630</name>
</gene>
<keyword evidence="3" id="KW-1185">Reference proteome</keyword>
<dbReference type="PANTHER" id="PTHR46155:SF1">
    <property type="entry name" value="BIFUNCTIONAL INHIBITOR_LIPID-TRANSFER PROTEIN_SEED STORAGE 2S ALBUMIN SUPERFAMILY PROTEIN"/>
    <property type="match status" value="1"/>
</dbReference>
<dbReference type="EMBL" id="DS113685">
    <property type="protein sequence ID" value="EAX98162.1"/>
    <property type="molecule type" value="Genomic_DNA"/>
</dbReference>
<dbReference type="RefSeq" id="XP_001311092.1">
    <property type="nucleotide sequence ID" value="XM_001311091.1"/>
</dbReference>
<organism evidence="2 3">
    <name type="scientific">Trichomonas vaginalis (strain ATCC PRA-98 / G3)</name>
    <dbReference type="NCBI Taxonomy" id="412133"/>
    <lineage>
        <taxon>Eukaryota</taxon>
        <taxon>Metamonada</taxon>
        <taxon>Parabasalia</taxon>
        <taxon>Trichomonadida</taxon>
        <taxon>Trichomonadidae</taxon>
        <taxon>Trichomonas</taxon>
    </lineage>
</organism>
<evidence type="ECO:0000313" key="2">
    <source>
        <dbReference type="EMBL" id="EAX98162.1"/>
    </source>
</evidence>
<keyword evidence="1" id="KW-0472">Membrane</keyword>
<keyword evidence="1" id="KW-1133">Transmembrane helix</keyword>
<evidence type="ECO:0000313" key="3">
    <source>
        <dbReference type="Proteomes" id="UP000001542"/>
    </source>
</evidence>
<evidence type="ECO:0000256" key="1">
    <source>
        <dbReference type="SAM" id="Phobius"/>
    </source>
</evidence>
<reference evidence="2" key="1">
    <citation type="submission" date="2006-10" db="EMBL/GenBank/DDBJ databases">
        <authorList>
            <person name="Amadeo P."/>
            <person name="Zhao Q."/>
            <person name="Wortman J."/>
            <person name="Fraser-Liggett C."/>
            <person name="Carlton J."/>
        </authorList>
    </citation>
    <scope>NUCLEOTIDE SEQUENCE</scope>
    <source>
        <strain evidence="2">G3</strain>
    </source>
</reference>
<dbReference type="AlphaFoldDB" id="A2FA88"/>
<keyword evidence="1" id="KW-0812">Transmembrane</keyword>
<reference evidence="2" key="2">
    <citation type="journal article" date="2007" name="Science">
        <title>Draft genome sequence of the sexually transmitted pathogen Trichomonas vaginalis.</title>
        <authorList>
            <person name="Carlton J.M."/>
            <person name="Hirt R.P."/>
            <person name="Silva J.C."/>
            <person name="Delcher A.L."/>
            <person name="Schatz M."/>
            <person name="Zhao Q."/>
            <person name="Wortman J.R."/>
            <person name="Bidwell S.L."/>
            <person name="Alsmark U.C.M."/>
            <person name="Besteiro S."/>
            <person name="Sicheritz-Ponten T."/>
            <person name="Noel C.J."/>
            <person name="Dacks J.B."/>
            <person name="Foster P.G."/>
            <person name="Simillion C."/>
            <person name="Van de Peer Y."/>
            <person name="Miranda-Saavedra D."/>
            <person name="Barton G.J."/>
            <person name="Westrop G.D."/>
            <person name="Mueller S."/>
            <person name="Dessi D."/>
            <person name="Fiori P.L."/>
            <person name="Ren Q."/>
            <person name="Paulsen I."/>
            <person name="Zhang H."/>
            <person name="Bastida-Corcuera F.D."/>
            <person name="Simoes-Barbosa A."/>
            <person name="Brown M.T."/>
            <person name="Hayes R.D."/>
            <person name="Mukherjee M."/>
            <person name="Okumura C.Y."/>
            <person name="Schneider R."/>
            <person name="Smith A.J."/>
            <person name="Vanacova S."/>
            <person name="Villalvazo M."/>
            <person name="Haas B.J."/>
            <person name="Pertea M."/>
            <person name="Feldblyum T.V."/>
            <person name="Utterback T.R."/>
            <person name="Shu C.L."/>
            <person name="Osoegawa K."/>
            <person name="de Jong P.J."/>
            <person name="Hrdy I."/>
            <person name="Horvathova L."/>
            <person name="Zubacova Z."/>
            <person name="Dolezal P."/>
            <person name="Malik S.B."/>
            <person name="Logsdon J.M. Jr."/>
            <person name="Henze K."/>
            <person name="Gupta A."/>
            <person name="Wang C.C."/>
            <person name="Dunne R.L."/>
            <person name="Upcroft J.A."/>
            <person name="Upcroft P."/>
            <person name="White O."/>
            <person name="Salzberg S.L."/>
            <person name="Tang P."/>
            <person name="Chiu C.-H."/>
            <person name="Lee Y.-S."/>
            <person name="Embley T.M."/>
            <person name="Coombs G.H."/>
            <person name="Mottram J.C."/>
            <person name="Tachezy J."/>
            <person name="Fraser-Liggett C.M."/>
            <person name="Johnson P.J."/>
        </authorList>
    </citation>
    <scope>NUCLEOTIDE SEQUENCE [LARGE SCALE GENOMIC DNA]</scope>
    <source>
        <strain evidence="2">G3</strain>
    </source>
</reference>
<dbReference type="PANTHER" id="PTHR46155">
    <property type="entry name" value="BIFUNCTIONAL INHIBITOR/LIPID-TRANSFER PROTEIN/SEED STORAGE 2S ALBUMIN SUPERFAMILY PROTEIN"/>
    <property type="match status" value="1"/>
</dbReference>
<proteinExistence type="predicted"/>
<dbReference type="KEGG" id="tva:4755957"/>
<dbReference type="Proteomes" id="UP000001542">
    <property type="component" value="Unassembled WGS sequence"/>
</dbReference>
<accession>A2FA88</accession>
<feature type="transmembrane region" description="Helical" evidence="1">
    <location>
        <begin position="56"/>
        <end position="81"/>
    </location>
</feature>
<dbReference type="SMR" id="A2FA88"/>
<dbReference type="VEuPathDB" id="TrichDB:TVAG_047630"/>
<dbReference type="InParanoid" id="A2FA88"/>